<evidence type="ECO:0000259" key="4">
    <source>
        <dbReference type="PROSITE" id="PS50987"/>
    </source>
</evidence>
<dbReference type="SMART" id="SM00418">
    <property type="entry name" value="HTH_ARSR"/>
    <property type="match status" value="1"/>
</dbReference>
<dbReference type="PROSITE" id="PS50987">
    <property type="entry name" value="HTH_ARSR_2"/>
    <property type="match status" value="1"/>
</dbReference>
<dbReference type="InterPro" id="IPR036388">
    <property type="entry name" value="WH-like_DNA-bd_sf"/>
</dbReference>
<dbReference type="GO" id="GO:0003700">
    <property type="term" value="F:DNA-binding transcription factor activity"/>
    <property type="evidence" value="ECO:0007669"/>
    <property type="project" value="InterPro"/>
</dbReference>
<dbReference type="RefSeq" id="WP_283217842.1">
    <property type="nucleotide sequence ID" value="NZ_LGFD01000040.1"/>
</dbReference>
<evidence type="ECO:0000256" key="2">
    <source>
        <dbReference type="ARBA" id="ARBA00023125"/>
    </source>
</evidence>
<evidence type="ECO:0000313" key="5">
    <source>
        <dbReference type="EMBL" id="KUK17014.1"/>
    </source>
</evidence>
<dbReference type="Proteomes" id="UP000053911">
    <property type="component" value="Unassembled WGS sequence"/>
</dbReference>
<dbReference type="PANTHER" id="PTHR33154">
    <property type="entry name" value="TRANSCRIPTIONAL REGULATOR, ARSR FAMILY"/>
    <property type="match status" value="1"/>
</dbReference>
<dbReference type="CDD" id="cd00090">
    <property type="entry name" value="HTH_ARSR"/>
    <property type="match status" value="1"/>
</dbReference>
<accession>A0A101EKW1</accession>
<name>A0A101EKW1_9EURY</name>
<evidence type="ECO:0000313" key="6">
    <source>
        <dbReference type="Proteomes" id="UP000053911"/>
    </source>
</evidence>
<proteinExistence type="predicted"/>
<gene>
    <name evidence="5" type="ORF">XD54_1691</name>
</gene>
<dbReference type="InterPro" id="IPR051081">
    <property type="entry name" value="HTH_MetalResp_TranReg"/>
</dbReference>
<evidence type="ECO:0000256" key="3">
    <source>
        <dbReference type="ARBA" id="ARBA00023163"/>
    </source>
</evidence>
<evidence type="ECO:0000256" key="1">
    <source>
        <dbReference type="ARBA" id="ARBA00023015"/>
    </source>
</evidence>
<dbReference type="Gene3D" id="1.10.10.10">
    <property type="entry name" value="Winged helix-like DNA-binding domain superfamily/Winged helix DNA-binding domain"/>
    <property type="match status" value="1"/>
</dbReference>
<dbReference type="EMBL" id="LGFD01000040">
    <property type="protein sequence ID" value="KUK17014.1"/>
    <property type="molecule type" value="Genomic_DNA"/>
</dbReference>
<dbReference type="SUPFAM" id="SSF46785">
    <property type="entry name" value="Winged helix' DNA-binding domain"/>
    <property type="match status" value="1"/>
</dbReference>
<dbReference type="InterPro" id="IPR036390">
    <property type="entry name" value="WH_DNA-bd_sf"/>
</dbReference>
<dbReference type="AlphaFoldDB" id="A0A101EKW1"/>
<dbReference type="Pfam" id="PF01022">
    <property type="entry name" value="HTH_5"/>
    <property type="match status" value="1"/>
</dbReference>
<dbReference type="InterPro" id="IPR001845">
    <property type="entry name" value="HTH_ArsR_DNA-bd_dom"/>
</dbReference>
<feature type="domain" description="HTH arsR-type" evidence="4">
    <location>
        <begin position="1"/>
        <end position="105"/>
    </location>
</feature>
<dbReference type="PATRIC" id="fig|172049.5.peg.1324"/>
<comment type="caution">
    <text evidence="5">The sequence shown here is derived from an EMBL/GenBank/DDBJ whole genome shotgun (WGS) entry which is preliminary data.</text>
</comment>
<protein>
    <submittedName>
        <fullName evidence="5">ArsR family transcriptional regulator</fullName>
    </submittedName>
</protein>
<dbReference type="GO" id="GO:0003677">
    <property type="term" value="F:DNA binding"/>
    <property type="evidence" value="ECO:0007669"/>
    <property type="project" value="UniProtKB-KW"/>
</dbReference>
<organism evidence="5 6">
    <name type="scientific">Thermococcus sibiricus</name>
    <dbReference type="NCBI Taxonomy" id="172049"/>
    <lineage>
        <taxon>Archaea</taxon>
        <taxon>Methanobacteriati</taxon>
        <taxon>Methanobacteriota</taxon>
        <taxon>Thermococci</taxon>
        <taxon>Thermococcales</taxon>
        <taxon>Thermococcaceae</taxon>
        <taxon>Thermococcus</taxon>
    </lineage>
</organism>
<dbReference type="InterPro" id="IPR011991">
    <property type="entry name" value="ArsR-like_HTH"/>
</dbReference>
<dbReference type="PANTHER" id="PTHR33154:SF33">
    <property type="entry name" value="TRANSCRIPTIONAL REPRESSOR SDPR"/>
    <property type="match status" value="1"/>
</dbReference>
<sequence length="186" mass="21368">MKDVLIVTDAKKIKVLAEKTRVNILSLLRDRPMTVSELSMILNKDLSTIYRHLTLLKEAGFVEVIGKEGNENLYGRTARVFLITPYENDANALVAMDKIHTNEALNLYKIFVEAGFEISNKKEFIKLTKKFLSNFESLSKDIVKKLEGIEINRLEFIRIMALLTLTNSPKLQEEAKKLRKILKLED</sequence>
<keyword evidence="2" id="KW-0238">DNA-binding</keyword>
<dbReference type="PRINTS" id="PR00778">
    <property type="entry name" value="HTHARSR"/>
</dbReference>
<reference evidence="6" key="1">
    <citation type="journal article" date="2015" name="MBio">
        <title>Genome-Resolved Metagenomic Analysis Reveals Roles for Candidate Phyla and Other Microbial Community Members in Biogeochemical Transformations in Oil Reservoirs.</title>
        <authorList>
            <person name="Hu P."/>
            <person name="Tom L."/>
            <person name="Singh A."/>
            <person name="Thomas B.C."/>
            <person name="Baker B.J."/>
            <person name="Piceno Y.M."/>
            <person name="Andersen G.L."/>
            <person name="Banfield J.F."/>
        </authorList>
    </citation>
    <scope>NUCLEOTIDE SEQUENCE [LARGE SCALE GENOMIC DNA]</scope>
</reference>
<keyword evidence="3" id="KW-0804">Transcription</keyword>
<keyword evidence="1" id="KW-0805">Transcription regulation</keyword>